<evidence type="ECO:0000313" key="3">
    <source>
        <dbReference type="Proteomes" id="UP001244443"/>
    </source>
</evidence>
<sequence>MAQFIAFNKDVEVNKQTVLSIVNSMEKGKETRLGILIKNGVNPDQNEWFNQQNWLNAFKDIAENLGDMNLFLIGKAIINNAQFPPIKDLEEGLRSIDVAYHMNHRVNGKIMFDPETGKMTPGIGYYKVTKFDSKNKEAEMVCDNPYPTKFDEGIITQVANKFKPMGSRVSVDLDTTKEMRKEGANSDTFLIRW</sequence>
<dbReference type="RefSeq" id="WP_302124632.1">
    <property type="nucleotide sequence ID" value="NZ_CP129968.2"/>
</dbReference>
<dbReference type="EMBL" id="CP129970">
    <property type="protein sequence ID" value="WMN06609.1"/>
    <property type="molecule type" value="Genomic_DNA"/>
</dbReference>
<accession>A0AA49GEE3</accession>
<accession>A0AA51N5J4</accession>
<gene>
    <name evidence="1" type="ORF">QYS47_24545</name>
    <name evidence="2" type="ORF">QYS48_33050</name>
</gene>
<evidence type="ECO:0000313" key="2">
    <source>
        <dbReference type="EMBL" id="WMN06609.1"/>
    </source>
</evidence>
<organism evidence="1">
    <name type="scientific">Marivirga arenosa</name>
    <dbReference type="NCBI Taxonomy" id="3059076"/>
    <lineage>
        <taxon>Bacteria</taxon>
        <taxon>Pseudomonadati</taxon>
        <taxon>Bacteroidota</taxon>
        <taxon>Cytophagia</taxon>
        <taxon>Cytophagales</taxon>
        <taxon>Marivirgaceae</taxon>
        <taxon>Marivirga</taxon>
    </lineage>
</organism>
<proteinExistence type="predicted"/>
<dbReference type="Proteomes" id="UP001244443">
    <property type="component" value="Chromosome"/>
</dbReference>
<reference evidence="1 3" key="1">
    <citation type="submission" date="2023-08" db="EMBL/GenBank/DDBJ databases">
        <title>Comparative genomics and taxonomic characterization of three novel marine species of genus Marivirga.</title>
        <authorList>
            <person name="Muhammad N."/>
            <person name="Kim S.-G."/>
        </authorList>
    </citation>
    <scope>NUCLEOTIDE SEQUENCE</scope>
    <source>
        <strain evidence="2 3">ABR2-2</strain>
        <strain evidence="1">BKB1-2</strain>
    </source>
</reference>
<name>A0AA49GEE3_9BACT</name>
<dbReference type="Proteomes" id="UP001232019">
    <property type="component" value="Chromosome"/>
</dbReference>
<keyword evidence="3" id="KW-1185">Reference proteome</keyword>
<dbReference type="EMBL" id="CP129968">
    <property type="protein sequence ID" value="WKK80306.1"/>
    <property type="molecule type" value="Genomic_DNA"/>
</dbReference>
<evidence type="ECO:0000313" key="1">
    <source>
        <dbReference type="EMBL" id="WKK80306.1"/>
    </source>
</evidence>
<protein>
    <submittedName>
        <fullName evidence="1">Uncharacterized protein</fullName>
    </submittedName>
</protein>
<dbReference type="AlphaFoldDB" id="A0AA49GEE3"/>
<dbReference type="KEGG" id="marp:QYS47_24545"/>